<dbReference type="Proteomes" id="UP000593591">
    <property type="component" value="Chromosome"/>
</dbReference>
<keyword evidence="7" id="KW-0406">Ion transport</keyword>
<keyword evidence="2" id="KW-0813">Transport</keyword>
<dbReference type="InterPro" id="IPR002528">
    <property type="entry name" value="MATE_fam"/>
</dbReference>
<name>A0A840SC58_9SPIR</name>
<accession>A0A840SC58</accession>
<evidence type="ECO:0000313" key="14">
    <source>
        <dbReference type="Proteomes" id="UP000593591"/>
    </source>
</evidence>
<evidence type="ECO:0000313" key="13">
    <source>
        <dbReference type="Proteomes" id="UP000578697"/>
    </source>
</evidence>
<keyword evidence="6 10" id="KW-1133">Transmembrane helix</keyword>
<feature type="transmembrane region" description="Helical" evidence="10">
    <location>
        <begin position="395"/>
        <end position="417"/>
    </location>
</feature>
<evidence type="ECO:0000256" key="5">
    <source>
        <dbReference type="ARBA" id="ARBA00022692"/>
    </source>
</evidence>
<gene>
    <name evidence="12" type="ORF">DYE49_05850</name>
    <name evidence="11" type="ORF">HNP77_000644</name>
</gene>
<evidence type="ECO:0000256" key="8">
    <source>
        <dbReference type="ARBA" id="ARBA00023136"/>
    </source>
</evidence>
<dbReference type="Pfam" id="PF01554">
    <property type="entry name" value="MatE"/>
    <property type="match status" value="2"/>
</dbReference>
<keyword evidence="3" id="KW-0050">Antiport</keyword>
<dbReference type="EMBL" id="CP031517">
    <property type="protein sequence ID" value="QOS39999.1"/>
    <property type="molecule type" value="Genomic_DNA"/>
</dbReference>
<dbReference type="PANTHER" id="PTHR43298:SF2">
    <property type="entry name" value="FMN_FAD EXPORTER YEEO-RELATED"/>
    <property type="match status" value="1"/>
</dbReference>
<evidence type="ECO:0000256" key="4">
    <source>
        <dbReference type="ARBA" id="ARBA00022475"/>
    </source>
</evidence>
<sequence length="455" mass="48988">MASTFDLSKILKTNPVLTLRQQVSYTVKLSIPGIIAQISSIIMQYIDASMAGRLGPDASAAIGLTASSTWVLGSLSNALCLGFTVQVSHATGAGNKEDAKKTFFNSILTCLAFSFLLAAVSAAISYRLPFWLGSSSAINTDASWYFLIFGLSTPLFITVYLMSGMLQCSGNMKLPAIMNALMCFMDIAFNWLFIFKLKLGVKGAALGTAASAFVTAAGLFYYTVFKNEYLKLNNRKVMIIKLSVIKKAVRIALPVGLESTAFTGALVIVARMIAPLGSTALAANSFATTAEALCYMPGYGVQESAITLVGQSTGAKREDLTKSFSVITLLLGVSLMSLAAVVMWFACPLVFSFLTPDKAIQELSIKVLRIELFCEPFYAAAIVSSGALRGKGDTFIPGLMALFSLWVVRLGLSALLITDYELTGIWIAMTAELCFRGIILMLRLFCFKKKEGDDQ</sequence>
<feature type="transmembrane region" description="Helical" evidence="10">
    <location>
        <begin position="423"/>
        <end position="446"/>
    </location>
</feature>
<dbReference type="PANTHER" id="PTHR43298">
    <property type="entry name" value="MULTIDRUG RESISTANCE PROTEIN NORM-RELATED"/>
    <property type="match status" value="1"/>
</dbReference>
<feature type="transmembrane region" description="Helical" evidence="10">
    <location>
        <begin position="103"/>
        <end position="124"/>
    </location>
</feature>
<proteinExistence type="predicted"/>
<comment type="subcellular location">
    <subcellularLocation>
        <location evidence="1">Cell membrane</location>
        <topology evidence="1">Multi-pass membrane protein</topology>
    </subcellularLocation>
</comment>
<evidence type="ECO:0000256" key="10">
    <source>
        <dbReference type="SAM" id="Phobius"/>
    </source>
</evidence>
<evidence type="ECO:0000256" key="6">
    <source>
        <dbReference type="ARBA" id="ARBA00022989"/>
    </source>
</evidence>
<dbReference type="CDD" id="cd13137">
    <property type="entry name" value="MATE_NorM_like"/>
    <property type="match status" value="1"/>
</dbReference>
<evidence type="ECO:0000313" key="11">
    <source>
        <dbReference type="EMBL" id="MBB5218300.1"/>
    </source>
</evidence>
<evidence type="ECO:0000256" key="7">
    <source>
        <dbReference type="ARBA" id="ARBA00023065"/>
    </source>
</evidence>
<organism evidence="11 13">
    <name type="scientific">Treponema rectale</name>
    <dbReference type="NCBI Taxonomy" id="744512"/>
    <lineage>
        <taxon>Bacteria</taxon>
        <taxon>Pseudomonadati</taxon>
        <taxon>Spirochaetota</taxon>
        <taxon>Spirochaetia</taxon>
        <taxon>Spirochaetales</taxon>
        <taxon>Treponemataceae</taxon>
        <taxon>Treponema</taxon>
    </lineage>
</organism>
<dbReference type="GO" id="GO:0005886">
    <property type="term" value="C:plasma membrane"/>
    <property type="evidence" value="ECO:0007669"/>
    <property type="project" value="UniProtKB-SubCell"/>
</dbReference>
<evidence type="ECO:0000256" key="9">
    <source>
        <dbReference type="ARBA" id="ARBA00031636"/>
    </source>
</evidence>
<reference evidence="12 14" key="1">
    <citation type="submission" date="2018-08" db="EMBL/GenBank/DDBJ databases">
        <title>The first complete genome of Treponema rectale (CHPAT), a commensal spirochete of the bovine rectum.</title>
        <authorList>
            <person name="Staton G.J."/>
            <person name="Clegg S.R."/>
            <person name="Carter S.D."/>
            <person name="Radford A.D."/>
            <person name="Darby A."/>
            <person name="Hall N."/>
            <person name="Birtles R.J."/>
            <person name="Evans N.J."/>
        </authorList>
    </citation>
    <scope>NUCLEOTIDE SEQUENCE [LARGE SCALE GENOMIC DNA]</scope>
    <source>
        <strain evidence="12 14">CHPA</strain>
    </source>
</reference>
<feature type="transmembrane region" description="Helical" evidence="10">
    <location>
        <begin position="144"/>
        <end position="162"/>
    </location>
</feature>
<keyword evidence="8 10" id="KW-0472">Membrane</keyword>
<dbReference type="GO" id="GO:0015297">
    <property type="term" value="F:antiporter activity"/>
    <property type="evidence" value="ECO:0007669"/>
    <property type="project" value="UniProtKB-KW"/>
</dbReference>
<dbReference type="GO" id="GO:0006811">
    <property type="term" value="P:monoatomic ion transport"/>
    <property type="evidence" value="ECO:0007669"/>
    <property type="project" value="UniProtKB-KW"/>
</dbReference>
<evidence type="ECO:0000256" key="1">
    <source>
        <dbReference type="ARBA" id="ARBA00004651"/>
    </source>
</evidence>
<protein>
    <recommendedName>
        <fullName evidence="9">Multidrug-efflux transporter</fullName>
    </recommendedName>
</protein>
<feature type="transmembrane region" description="Helical" evidence="10">
    <location>
        <begin position="174"/>
        <end position="194"/>
    </location>
</feature>
<evidence type="ECO:0000256" key="2">
    <source>
        <dbReference type="ARBA" id="ARBA00022448"/>
    </source>
</evidence>
<dbReference type="KEGG" id="trc:DYE49_05850"/>
<keyword evidence="5 10" id="KW-0812">Transmembrane</keyword>
<reference evidence="11 13" key="2">
    <citation type="submission" date="2020-08" db="EMBL/GenBank/DDBJ databases">
        <title>Genomic Encyclopedia of Type Strains, Phase IV (KMG-IV): sequencing the most valuable type-strain genomes for metagenomic binning, comparative biology and taxonomic classification.</title>
        <authorList>
            <person name="Goeker M."/>
        </authorList>
    </citation>
    <scope>NUCLEOTIDE SEQUENCE [LARGE SCALE GENOMIC DNA]</scope>
    <source>
        <strain evidence="11 13">DSM 103679</strain>
    </source>
</reference>
<dbReference type="GO" id="GO:0042910">
    <property type="term" value="F:xenobiotic transmembrane transporter activity"/>
    <property type="evidence" value="ECO:0007669"/>
    <property type="project" value="InterPro"/>
</dbReference>
<dbReference type="Proteomes" id="UP000578697">
    <property type="component" value="Unassembled WGS sequence"/>
</dbReference>
<dbReference type="EMBL" id="JACHFR010000001">
    <property type="protein sequence ID" value="MBB5218300.1"/>
    <property type="molecule type" value="Genomic_DNA"/>
</dbReference>
<dbReference type="RefSeq" id="WP_184651722.1">
    <property type="nucleotide sequence ID" value="NZ_JACHFR010000001.1"/>
</dbReference>
<dbReference type="NCBIfam" id="TIGR00797">
    <property type="entry name" value="matE"/>
    <property type="match status" value="1"/>
</dbReference>
<dbReference type="InterPro" id="IPR048279">
    <property type="entry name" value="MdtK-like"/>
</dbReference>
<evidence type="ECO:0000313" key="12">
    <source>
        <dbReference type="EMBL" id="QOS39999.1"/>
    </source>
</evidence>
<evidence type="ECO:0000256" key="3">
    <source>
        <dbReference type="ARBA" id="ARBA00022449"/>
    </source>
</evidence>
<keyword evidence="4" id="KW-1003">Cell membrane</keyword>
<feature type="transmembrane region" description="Helical" evidence="10">
    <location>
        <begin position="206"/>
        <end position="225"/>
    </location>
</feature>
<dbReference type="PIRSF" id="PIRSF006603">
    <property type="entry name" value="DinF"/>
    <property type="match status" value="1"/>
</dbReference>
<dbReference type="AlphaFoldDB" id="A0A840SC58"/>
<dbReference type="InterPro" id="IPR050222">
    <property type="entry name" value="MATE_MdtK"/>
</dbReference>
<keyword evidence="13" id="KW-1185">Reference proteome</keyword>
<feature type="transmembrane region" description="Helical" evidence="10">
    <location>
        <begin position="326"/>
        <end position="351"/>
    </location>
</feature>